<evidence type="ECO:0000259" key="25">
    <source>
        <dbReference type="PROSITE" id="PS50081"/>
    </source>
</evidence>
<feature type="compositionally biased region" description="Basic and acidic residues" evidence="21">
    <location>
        <begin position="1148"/>
        <end position="1157"/>
    </location>
</feature>
<feature type="compositionally biased region" description="Polar residues" evidence="21">
    <location>
        <begin position="1178"/>
        <end position="1189"/>
    </location>
</feature>
<dbReference type="PROSITE" id="PS51285">
    <property type="entry name" value="AGC_KINASE_CTER"/>
    <property type="match status" value="1"/>
</dbReference>
<dbReference type="Gene3D" id="3.10.20.90">
    <property type="entry name" value="Phosphatidylinositol 3-kinase Catalytic Subunit, Chain A, domain 1"/>
    <property type="match status" value="1"/>
</dbReference>
<dbReference type="Gene3D" id="2.60.40.150">
    <property type="entry name" value="C2 domain"/>
    <property type="match status" value="1"/>
</dbReference>
<evidence type="ECO:0000259" key="22">
    <source>
        <dbReference type="PROSITE" id="PS50011"/>
    </source>
</evidence>
<feature type="compositionally biased region" description="Polar residues" evidence="21">
    <location>
        <begin position="699"/>
        <end position="711"/>
    </location>
</feature>
<dbReference type="PROSITE" id="PS50030">
    <property type="entry name" value="UBA"/>
    <property type="match status" value="1"/>
</dbReference>
<keyword evidence="4" id="KW-0813">Transport</keyword>
<dbReference type="SUPFAM" id="SSF50630">
    <property type="entry name" value="Acid proteases"/>
    <property type="match status" value="1"/>
</dbReference>
<keyword evidence="12" id="KW-0064">Aspartyl protease</keyword>
<proteinExistence type="inferred from homology"/>
<dbReference type="SUPFAM" id="SSF57889">
    <property type="entry name" value="Cysteine-rich domain"/>
    <property type="match status" value="2"/>
</dbReference>
<evidence type="ECO:0000256" key="19">
    <source>
        <dbReference type="ARBA" id="ARBA00047272"/>
    </source>
</evidence>
<dbReference type="Gene3D" id="1.10.510.10">
    <property type="entry name" value="Transferase(Phosphotransferase) domain 1"/>
    <property type="match status" value="2"/>
</dbReference>
<keyword evidence="10" id="KW-0677">Repeat</keyword>
<dbReference type="InterPro" id="IPR057273">
    <property type="entry name" value="Ddi1/2_HDD"/>
</dbReference>
<evidence type="ECO:0000313" key="28">
    <source>
        <dbReference type="Proteomes" id="UP000316079"/>
    </source>
</evidence>
<keyword evidence="7" id="KW-0645">Protease</keyword>
<evidence type="ECO:0000256" key="12">
    <source>
        <dbReference type="ARBA" id="ARBA00022750"/>
    </source>
</evidence>
<dbReference type="GO" id="GO:0005524">
    <property type="term" value="F:ATP binding"/>
    <property type="evidence" value="ECO:0007669"/>
    <property type="project" value="UniProtKB-KW"/>
</dbReference>
<evidence type="ECO:0000256" key="21">
    <source>
        <dbReference type="SAM" id="MobiDB-lite"/>
    </source>
</evidence>
<feature type="compositionally biased region" description="Basic and acidic residues" evidence="21">
    <location>
        <begin position="969"/>
        <end position="981"/>
    </location>
</feature>
<dbReference type="EC" id="2.7.11.13" evidence="3"/>
<evidence type="ECO:0000256" key="10">
    <source>
        <dbReference type="ARBA" id="ARBA00022737"/>
    </source>
</evidence>
<feature type="compositionally biased region" description="Polar residues" evidence="21">
    <location>
        <begin position="1076"/>
        <end position="1087"/>
    </location>
</feature>
<feature type="domain" description="Phorbol-ester/DAG-type" evidence="25">
    <location>
        <begin position="157"/>
        <end position="207"/>
    </location>
</feature>
<feature type="domain" description="Protein kinase" evidence="22">
    <location>
        <begin position="307"/>
        <end position="622"/>
    </location>
</feature>
<feature type="compositionally biased region" description="Polar residues" evidence="21">
    <location>
        <begin position="1014"/>
        <end position="1035"/>
    </location>
</feature>
<dbReference type="SUPFAM" id="SSF54236">
    <property type="entry name" value="Ubiquitin-like"/>
    <property type="match status" value="1"/>
</dbReference>
<dbReference type="STRING" id="623744.A0A553MP62"/>
<evidence type="ECO:0000259" key="24">
    <source>
        <dbReference type="PROSITE" id="PS50053"/>
    </source>
</evidence>
<dbReference type="PROSITE" id="PS50081">
    <property type="entry name" value="ZF_DAG_PE_2"/>
    <property type="match status" value="2"/>
</dbReference>
<dbReference type="PANTHER" id="PTHR15397:SF3">
    <property type="entry name" value="DNA DAMAGE INDUCIBLE 1 HOMOLOG 2"/>
    <property type="match status" value="1"/>
</dbReference>
<dbReference type="PROSITE" id="PS00479">
    <property type="entry name" value="ZF_DAG_PE_1"/>
    <property type="match status" value="1"/>
</dbReference>
<feature type="domain" description="UBA" evidence="23">
    <location>
        <begin position="1411"/>
        <end position="1451"/>
    </location>
</feature>
<dbReference type="Gene3D" id="2.40.70.10">
    <property type="entry name" value="Acid Proteases"/>
    <property type="match status" value="1"/>
</dbReference>
<comment type="caution">
    <text evidence="27">The sequence shown here is derived from an EMBL/GenBank/DDBJ whole genome shotgun (WGS) entry which is preliminary data.</text>
</comment>
<keyword evidence="8" id="KW-0808">Transferase</keyword>
<dbReference type="PROSITE" id="PS50011">
    <property type="entry name" value="PROTEIN_KINASE_DOM"/>
    <property type="match status" value="1"/>
</dbReference>
<evidence type="ECO:0000256" key="6">
    <source>
        <dbReference type="ARBA" id="ARBA00022553"/>
    </source>
</evidence>
<feature type="compositionally biased region" description="Polar residues" evidence="21">
    <location>
        <begin position="995"/>
        <end position="1004"/>
    </location>
</feature>
<feature type="region of interest" description="Disordered" evidence="21">
    <location>
        <begin position="1330"/>
        <end position="1408"/>
    </location>
</feature>
<feature type="region of interest" description="Disordered" evidence="21">
    <location>
        <begin position="1119"/>
        <end position="1197"/>
    </location>
</feature>
<evidence type="ECO:0000256" key="8">
    <source>
        <dbReference type="ARBA" id="ARBA00022679"/>
    </source>
</evidence>
<keyword evidence="9" id="KW-0479">Metal-binding</keyword>
<evidence type="ECO:0000256" key="15">
    <source>
        <dbReference type="ARBA" id="ARBA00022801"/>
    </source>
</evidence>
<evidence type="ECO:0000256" key="9">
    <source>
        <dbReference type="ARBA" id="ARBA00022723"/>
    </source>
</evidence>
<dbReference type="GO" id="GO:0004697">
    <property type="term" value="F:diacylglycerol-dependent serine/threonine kinase activity"/>
    <property type="evidence" value="ECO:0007669"/>
    <property type="project" value="UniProtKB-EC"/>
</dbReference>
<dbReference type="PRINTS" id="PR00008">
    <property type="entry name" value="DAGPEDOMAIN"/>
</dbReference>
<dbReference type="CDD" id="cd20837">
    <property type="entry name" value="C1_nPKC_theta-like_rpt2"/>
    <property type="match status" value="1"/>
</dbReference>
<dbReference type="GO" id="GO:0004190">
    <property type="term" value="F:aspartic-type endopeptidase activity"/>
    <property type="evidence" value="ECO:0007669"/>
    <property type="project" value="UniProtKB-KW"/>
</dbReference>
<comment type="catalytic activity">
    <reaction evidence="20">
        <text>L-seryl-[protein] + ATP = O-phospho-L-seryl-[protein] + ADP + H(+)</text>
        <dbReference type="Rhea" id="RHEA:17989"/>
        <dbReference type="Rhea" id="RHEA-COMP:9863"/>
        <dbReference type="Rhea" id="RHEA-COMP:11604"/>
        <dbReference type="ChEBI" id="CHEBI:15378"/>
        <dbReference type="ChEBI" id="CHEBI:29999"/>
        <dbReference type="ChEBI" id="CHEBI:30616"/>
        <dbReference type="ChEBI" id="CHEBI:83421"/>
        <dbReference type="ChEBI" id="CHEBI:456216"/>
        <dbReference type="EC" id="2.7.11.13"/>
    </reaction>
</comment>
<dbReference type="InterPro" id="IPR011009">
    <property type="entry name" value="Kinase-like_dom_sf"/>
</dbReference>
<dbReference type="InterPro" id="IPR002219">
    <property type="entry name" value="PKC_DAG/PE"/>
</dbReference>
<evidence type="ECO:0000313" key="27">
    <source>
        <dbReference type="EMBL" id="TRY54969.1"/>
    </source>
</evidence>
<keyword evidence="15" id="KW-0378">Hydrolase</keyword>
<organism evidence="27 28">
    <name type="scientific">Danionella cerebrum</name>
    <dbReference type="NCBI Taxonomy" id="2873325"/>
    <lineage>
        <taxon>Eukaryota</taxon>
        <taxon>Metazoa</taxon>
        <taxon>Chordata</taxon>
        <taxon>Craniata</taxon>
        <taxon>Vertebrata</taxon>
        <taxon>Euteleostomi</taxon>
        <taxon>Actinopterygii</taxon>
        <taxon>Neopterygii</taxon>
        <taxon>Teleostei</taxon>
        <taxon>Ostariophysi</taxon>
        <taxon>Cypriniformes</taxon>
        <taxon>Danionidae</taxon>
        <taxon>Danioninae</taxon>
        <taxon>Danionella</taxon>
    </lineage>
</organism>
<dbReference type="Pfam" id="PF24669">
    <property type="entry name" value="Ddi2_HDD"/>
    <property type="match status" value="1"/>
</dbReference>
<dbReference type="InterPro" id="IPR000961">
    <property type="entry name" value="AGC-kinase_C"/>
</dbReference>
<dbReference type="GO" id="GO:0006508">
    <property type="term" value="P:proteolysis"/>
    <property type="evidence" value="ECO:0007669"/>
    <property type="project" value="UniProtKB-KW"/>
</dbReference>
<dbReference type="EMBL" id="SRMA01027336">
    <property type="protein sequence ID" value="TRY54969.1"/>
    <property type="molecule type" value="Genomic_DNA"/>
</dbReference>
<dbReference type="InterPro" id="IPR035892">
    <property type="entry name" value="C2_domain_sf"/>
</dbReference>
<dbReference type="FunFam" id="2.60.40.150:FF:000049">
    <property type="entry name" value="Protein kinase C delta type"/>
    <property type="match status" value="1"/>
</dbReference>
<dbReference type="Pfam" id="PF00130">
    <property type="entry name" value="C1_1"/>
    <property type="match status" value="2"/>
</dbReference>
<evidence type="ECO:0000256" key="3">
    <source>
        <dbReference type="ARBA" id="ARBA00012429"/>
    </source>
</evidence>
<evidence type="ECO:0000256" key="5">
    <source>
        <dbReference type="ARBA" id="ARBA00022527"/>
    </source>
</evidence>
<dbReference type="FunFam" id="3.30.60.20:FF:000003">
    <property type="entry name" value="Protein kinase C delta"/>
    <property type="match status" value="1"/>
</dbReference>
<dbReference type="InterPro" id="IPR021109">
    <property type="entry name" value="Peptidase_aspartic_dom_sf"/>
</dbReference>
<evidence type="ECO:0000256" key="18">
    <source>
        <dbReference type="ARBA" id="ARBA00022927"/>
    </source>
</evidence>
<dbReference type="PROSITE" id="PS00108">
    <property type="entry name" value="PROTEIN_KINASE_ST"/>
    <property type="match status" value="1"/>
</dbReference>
<dbReference type="OrthoDB" id="63267at2759"/>
<evidence type="ECO:0000256" key="11">
    <source>
        <dbReference type="ARBA" id="ARBA00022741"/>
    </source>
</evidence>
<keyword evidence="18" id="KW-0653">Protein transport</keyword>
<dbReference type="FunFam" id="1.10.510.10:FF:000048">
    <property type="entry name" value="Protein kinase C"/>
    <property type="match status" value="1"/>
</dbReference>
<feature type="compositionally biased region" description="Polar residues" evidence="21">
    <location>
        <begin position="1222"/>
        <end position="1238"/>
    </location>
</feature>
<sequence length="1457" mass="161573">MAPFLRIAFNSYDLGTFAPMAESPFCAVKMKEALSTDRGKTLIQKKPTMYPAWRSSFDAHIFEGRVIQILLMRTAEEPLAEVTVGVSVLAERCKKANGRAEFWVDLQPSGKVMMSVQFFVEDSDSDNRQSVVAEEEAPTLNRRRGAIKQAKIHFIKNHEFIATFFRQPTFCSVCRDFVWGLNKQGYKCRQCNAAIHKKCIDKIIGRCTGTAANSRDTMFQKERFKIDMPHRFKTYNYMSPTFCDHCGSLLWGLVRQGLKCEDCSMNVHHKCQTKVANLCGINQKLLAEALTQVSSKSTKRPENSQDVGVYQDFNKSPGPDVLLAELRGSGEWFAVKALKKDVVLIDDDVECTMVEKRVLALAWDNPFLTHLYSTFQTKEHLFFVMEYLNGGDLMFHIQEKGRFDLYRTTFYAAEIVCGLQFLHSKGIIYRDLKLDNVMLDGDGHIKIADFGMCKENVFGDNRATTFCGTPDYIAPEILLGQQYSFSVDWWSFGVLVYEMLIGQSPFHGDDEDELFESIRHPFFKTVNWPSLERREIEPPFKPKVKAANDCSNFDREFLSEKPRLSHCEKGLIDSMDQNAFAGFSFINPTMEHLLQNAMLLTVFCAPRDRSETTFALDVSPELELRDFLALCELESGIPAGEIQISYAEQPLQDPTRALGYYGLKDGDVLVLRQAERLRTPQPPVPGLPRIDFSSIAVPGTSSGQNRQQQAVRPSAAPPRPTQAANTSSNLSPQGLDNPALLRDMLLANPHELSLLKERNPPLADALLSGDLERFTKVLLEQQQDRARRDQERIKLLTADPFDLDAQAKIEEEIRQHNIEENMTIAMEEAPESFGQVVMLYINCKVNGHPMTIMSQACAERCNIMRLVDRRWAGIAKAQVQIEGDFLPCSFSILEDQPMDMLLGLDMLKRHQCSIDLKKNVLLIGTTGTETRFLPEAELPDCARLAYGPEGREEARPEELADRELAEALQRSVHDSEFEDGKTTSPQSLPFAPLNQPISSSASDHQSLDMDMSPPSINHGVSTAEIPTSTESSPFQPLTMGESPPGISETLRSQSRGLGDSTSSSLQKEEDVPIPSTHPSQEPLSNTVPEDKEVTGNIISGDHNCTIDTDLRKDIASSALAEPSSQTLDQEVDMEVSTDSKTGVGCDSSKQDRRHQDGNTEDISGRPPQLIPVPGLNLEPSSAEPNTSVLSDGENHIKSEVDNNPSLASALKELHKLLMSSNRPTVSGQIHPSHPNETSPVDEDEMHQDPIVTRNPTTDLSTNTATTNDNAKSVAKDDLTSQPVPETPLLPTLSKSRHTPNQLFRPENPTMEQTIQCPILARGDQVLDPEEGSISITSSQGEPELPDGQLEQDSVDGKTSGIDRSADLNQPLPCPEATESNNSSLGPVASPQSLAAETDPPLRLSPESSVGQFPLEDIQRIQASGFSAHEATEALEQAQGSVELALLVLLARNITVPS</sequence>
<comment type="catalytic activity">
    <reaction evidence="19">
        <text>L-threonyl-[protein] + ATP = O-phospho-L-threonyl-[protein] + ADP + H(+)</text>
        <dbReference type="Rhea" id="RHEA:46608"/>
        <dbReference type="Rhea" id="RHEA-COMP:11060"/>
        <dbReference type="Rhea" id="RHEA-COMP:11605"/>
        <dbReference type="ChEBI" id="CHEBI:15378"/>
        <dbReference type="ChEBI" id="CHEBI:30013"/>
        <dbReference type="ChEBI" id="CHEBI:30616"/>
        <dbReference type="ChEBI" id="CHEBI:61977"/>
        <dbReference type="ChEBI" id="CHEBI:456216"/>
        <dbReference type="EC" id="2.7.11.13"/>
    </reaction>
</comment>
<keyword evidence="11" id="KW-0547">Nucleotide-binding</keyword>
<dbReference type="CDD" id="cd05479">
    <property type="entry name" value="RP_DDI"/>
    <property type="match status" value="1"/>
</dbReference>
<accession>A0A553MP62</accession>
<dbReference type="InterPro" id="IPR019103">
    <property type="entry name" value="Peptidase_aspartic_DDI1-type"/>
</dbReference>
<keyword evidence="17" id="KW-0067">ATP-binding</keyword>
<evidence type="ECO:0000256" key="14">
    <source>
        <dbReference type="ARBA" id="ARBA00022777"/>
    </source>
</evidence>
<dbReference type="Proteomes" id="UP000316079">
    <property type="component" value="Unassembled WGS sequence"/>
</dbReference>
<feature type="compositionally biased region" description="Low complexity" evidence="21">
    <location>
        <begin position="1254"/>
        <end position="1270"/>
    </location>
</feature>
<dbReference type="Pfam" id="PF00069">
    <property type="entry name" value="Pkinase"/>
    <property type="match status" value="1"/>
</dbReference>
<dbReference type="FunFam" id="3.30.200.20:FF:000103">
    <property type="entry name" value="Protein kinase C"/>
    <property type="match status" value="1"/>
</dbReference>
<feature type="region of interest" description="Disordered" evidence="21">
    <location>
        <begin position="679"/>
        <end position="736"/>
    </location>
</feature>
<dbReference type="PROSITE" id="PS50053">
    <property type="entry name" value="UBIQUITIN_2"/>
    <property type="match status" value="1"/>
</dbReference>
<name>A0A553MP62_9TELE</name>
<evidence type="ECO:0000256" key="2">
    <source>
        <dbReference type="ARBA" id="ARBA00009136"/>
    </source>
</evidence>
<evidence type="ECO:0000259" key="26">
    <source>
        <dbReference type="PROSITE" id="PS51285"/>
    </source>
</evidence>
<comment type="similarity">
    <text evidence="2">Belongs to the DDI1 family.</text>
</comment>
<feature type="region of interest" description="Disordered" evidence="21">
    <location>
        <begin position="1222"/>
        <end position="1308"/>
    </location>
</feature>
<dbReference type="EMBL" id="SRMA01027336">
    <property type="protein sequence ID" value="TRY54968.1"/>
    <property type="molecule type" value="Genomic_DNA"/>
</dbReference>
<dbReference type="CDD" id="cd01796">
    <property type="entry name" value="Ubl_Ddi1_like"/>
    <property type="match status" value="1"/>
</dbReference>
<evidence type="ECO:0000256" key="4">
    <source>
        <dbReference type="ARBA" id="ARBA00022448"/>
    </source>
</evidence>
<keyword evidence="6" id="KW-0597">Phosphoprotein</keyword>
<evidence type="ECO:0000256" key="1">
    <source>
        <dbReference type="ARBA" id="ARBA00005490"/>
    </source>
</evidence>
<gene>
    <name evidence="27" type="ORF">DNTS_020727</name>
</gene>
<comment type="similarity">
    <text evidence="1">Belongs to the protein kinase superfamily. AGC Ser/Thr protein kinase family. PKC subfamily.</text>
</comment>
<keyword evidence="16" id="KW-0862">Zinc</keyword>
<dbReference type="CDD" id="cd20834">
    <property type="entry name" value="C1_nPKC_theta-like_rpt1"/>
    <property type="match status" value="1"/>
</dbReference>
<dbReference type="SMART" id="SM00220">
    <property type="entry name" value="S_TKc"/>
    <property type="match status" value="1"/>
</dbReference>
<feature type="region of interest" description="Disordered" evidence="21">
    <location>
        <begin position="969"/>
        <end position="1104"/>
    </location>
</feature>
<reference evidence="27" key="2">
    <citation type="submission" date="2019-04" db="EMBL/GenBank/DDBJ databases">
        <authorList>
            <person name="Kadobianskyi M."/>
            <person name="Schulze L."/>
            <person name="Schuelke M."/>
            <person name="Judkewitz B."/>
        </authorList>
    </citation>
    <scope>NUCLEOTIDE SEQUENCE</scope>
    <source>
        <strain evidence="27">Bolton</strain>
        <tissue evidence="27">Whole-body</tissue>
    </source>
</reference>
<dbReference type="InterPro" id="IPR000626">
    <property type="entry name" value="Ubiquitin-like_dom"/>
</dbReference>
<evidence type="ECO:0000256" key="13">
    <source>
        <dbReference type="ARBA" id="ARBA00022771"/>
    </source>
</evidence>
<dbReference type="Pfam" id="PF21494">
    <property type="entry name" value="PKC_C2"/>
    <property type="match status" value="1"/>
</dbReference>
<dbReference type="SUPFAM" id="SSF56112">
    <property type="entry name" value="Protein kinase-like (PK-like)"/>
    <property type="match status" value="1"/>
</dbReference>
<dbReference type="SUPFAM" id="SSF49562">
    <property type="entry name" value="C2 domain (Calcium/lipid-binding domain, CaLB)"/>
    <property type="match status" value="1"/>
</dbReference>
<dbReference type="FunFam" id="3.30.60.20:FF:000008">
    <property type="entry name" value="Protein kinase C theta"/>
    <property type="match status" value="1"/>
</dbReference>
<dbReference type="GO" id="GO:0015031">
    <property type="term" value="P:protein transport"/>
    <property type="evidence" value="ECO:0007669"/>
    <property type="project" value="UniProtKB-KW"/>
</dbReference>
<keyword evidence="13" id="KW-0863">Zinc-finger</keyword>
<dbReference type="PANTHER" id="PTHR15397">
    <property type="entry name" value="SODIUM-GLUCOSE COTRANSPORTER REGULATORY PROTEIN -RELATED"/>
    <property type="match status" value="1"/>
</dbReference>
<dbReference type="Pfam" id="PF09668">
    <property type="entry name" value="Asp_protease"/>
    <property type="match status" value="1"/>
</dbReference>
<evidence type="ECO:0000256" key="17">
    <source>
        <dbReference type="ARBA" id="ARBA00022840"/>
    </source>
</evidence>
<dbReference type="InterPro" id="IPR046349">
    <property type="entry name" value="C1-like_sf"/>
</dbReference>
<feature type="domain" description="Phorbol-ester/DAG-type" evidence="25">
    <location>
        <begin position="229"/>
        <end position="279"/>
    </location>
</feature>
<evidence type="ECO:0000256" key="7">
    <source>
        <dbReference type="ARBA" id="ARBA00022670"/>
    </source>
</evidence>
<dbReference type="Gene3D" id="3.30.60.20">
    <property type="match status" value="2"/>
</dbReference>
<feature type="compositionally biased region" description="Polar residues" evidence="21">
    <location>
        <begin position="722"/>
        <end position="734"/>
    </location>
</feature>
<dbReference type="InterPro" id="IPR008271">
    <property type="entry name" value="Ser/Thr_kinase_AS"/>
</dbReference>
<evidence type="ECO:0000259" key="23">
    <source>
        <dbReference type="PROSITE" id="PS50030"/>
    </source>
</evidence>
<keyword evidence="28" id="KW-1185">Reference proteome</keyword>
<dbReference type="GO" id="GO:0008270">
    <property type="term" value="F:zinc ion binding"/>
    <property type="evidence" value="ECO:0007669"/>
    <property type="project" value="UniProtKB-KW"/>
</dbReference>
<evidence type="ECO:0000256" key="20">
    <source>
        <dbReference type="ARBA" id="ARBA00047470"/>
    </source>
</evidence>
<dbReference type="InterPro" id="IPR015940">
    <property type="entry name" value="UBA"/>
</dbReference>
<evidence type="ECO:0000256" key="16">
    <source>
        <dbReference type="ARBA" id="ARBA00022833"/>
    </source>
</evidence>
<dbReference type="Gene3D" id="3.30.200.20">
    <property type="entry name" value="Phosphorylase Kinase, domain 1"/>
    <property type="match status" value="2"/>
</dbReference>
<feature type="domain" description="Ubiquitin-like" evidence="24">
    <location>
        <begin position="600"/>
        <end position="671"/>
    </location>
</feature>
<dbReference type="InterPro" id="IPR033882">
    <property type="entry name" value="DDI1_N"/>
</dbReference>
<keyword evidence="14" id="KW-0418">Kinase</keyword>
<feature type="compositionally biased region" description="Polar residues" evidence="21">
    <location>
        <begin position="1049"/>
        <end position="1065"/>
    </location>
</feature>
<feature type="domain" description="AGC-kinase C-terminal" evidence="26">
    <location>
        <begin position="524"/>
        <end position="595"/>
    </location>
</feature>
<protein>
    <recommendedName>
        <fullName evidence="3">protein kinase C</fullName>
        <ecNumber evidence="3">2.7.11.13</ecNumber>
    </recommendedName>
</protein>
<dbReference type="InterPro" id="IPR000719">
    <property type="entry name" value="Prot_kinase_dom"/>
</dbReference>
<keyword evidence="5" id="KW-0723">Serine/threonine-protein kinase</keyword>
<dbReference type="SMART" id="SM00109">
    <property type="entry name" value="C1"/>
    <property type="match status" value="2"/>
</dbReference>
<dbReference type="SMART" id="SM00133">
    <property type="entry name" value="S_TK_X"/>
    <property type="match status" value="1"/>
</dbReference>
<feature type="compositionally biased region" description="Polar residues" evidence="21">
    <location>
        <begin position="1377"/>
        <end position="1394"/>
    </location>
</feature>
<reference evidence="27 28" key="1">
    <citation type="journal article" date="2019" name="Sci. Data">
        <title>Hybrid genome assembly and annotation of Danionella translucida.</title>
        <authorList>
            <person name="Kadobianskyi M."/>
            <person name="Schulze L."/>
            <person name="Schuelke M."/>
            <person name="Judkewitz B."/>
        </authorList>
    </citation>
    <scope>NUCLEOTIDE SEQUENCE [LARGE SCALE GENOMIC DNA]</scope>
    <source>
        <strain evidence="27 28">Bolton</strain>
    </source>
</reference>
<dbReference type="InterPro" id="IPR029071">
    <property type="entry name" value="Ubiquitin-like_domsf"/>
</dbReference>
<dbReference type="InterPro" id="IPR020454">
    <property type="entry name" value="DAG/PE-bd"/>
</dbReference>